<protein>
    <recommendedName>
        <fullName evidence="5">DUF3754 domain-containing protein</fullName>
    </recommendedName>
</protein>
<evidence type="ECO:0000256" key="1">
    <source>
        <dbReference type="ARBA" id="ARBA00022553"/>
    </source>
</evidence>
<keyword evidence="1" id="KW-0597">Phosphoprotein</keyword>
<gene>
    <name evidence="3" type="ORF">FBUS_03950</name>
</gene>
<accession>A0A8E0RSY4</accession>
<comment type="caution">
    <text evidence="3">The sequence shown here is derived from an EMBL/GenBank/DDBJ whole genome shotgun (WGS) entry which is preliminary data.</text>
</comment>
<dbReference type="PANTHER" id="PTHR16095:SF11">
    <property type="entry name" value="TRANSMEMBRANE PROTEIN 143"/>
    <property type="match status" value="1"/>
</dbReference>
<evidence type="ECO:0000256" key="2">
    <source>
        <dbReference type="SAM" id="Phobius"/>
    </source>
</evidence>
<keyword evidence="2" id="KW-0812">Transmembrane</keyword>
<proteinExistence type="predicted"/>
<dbReference type="PANTHER" id="PTHR16095">
    <property type="entry name" value="TRANSMEMBRANE PROTEIN 143 FAMILY MEMBER"/>
    <property type="match status" value="1"/>
</dbReference>
<dbReference type="AlphaFoldDB" id="A0A8E0RSY4"/>
<sequence length="492" mass="55267">MSKRTLFRELLQDAEIVPPSERDNFEKFAIALDTHLKTTFRLLQQETSILAQSFHPITETSDSSVRRLNLTERSDQQFWLLRRVSELATAAGFLELTQGGIKRPQNKGILPLRRTETYVEPNDYSVIRIWICRVFPGSDSLLASASPPAKPQICSSDEKPAGSWRTTIVSRIIPTRLQSFLTKLTGFRSRFKRAQDRSRQYTERFHLDKVLMAIQTKNEDSLHLHLFQDVPCPKPDQTCIQNVKYLLPILRFPSLGTLDRLVVFATSVVGLGSLGLIAPLAYPFSSNPSLVFAWCVATSAGAGAAASLVWSRYWRAQAAHAEWVKKLYYECGLNSDAETLNSLLKLAFEEAFKSTLLTYALLLRPSEIGSLISPAQLEVRAASWISKRLPTRNPITLWSSIQDSAARSSHEFASKLDPIFNIFFSPDRALSVLRHLNLVSGPADSPRARPINEAAAILQDDQHLNTSGLYHLWFVNPLVDEESILSKSEDSL</sequence>
<evidence type="ECO:0008006" key="5">
    <source>
        <dbReference type="Google" id="ProtNLM"/>
    </source>
</evidence>
<reference evidence="3" key="1">
    <citation type="submission" date="2019-05" db="EMBL/GenBank/DDBJ databases">
        <title>Annotation for the trematode Fasciolopsis buski.</title>
        <authorList>
            <person name="Choi Y.-J."/>
        </authorList>
    </citation>
    <scope>NUCLEOTIDE SEQUENCE</scope>
    <source>
        <strain evidence="3">HT</strain>
        <tissue evidence="3">Whole worm</tissue>
    </source>
</reference>
<keyword evidence="2" id="KW-1133">Transmembrane helix</keyword>
<feature type="transmembrane region" description="Helical" evidence="2">
    <location>
        <begin position="261"/>
        <end position="284"/>
    </location>
</feature>
<name>A0A8E0RSY4_9TREM</name>
<evidence type="ECO:0000313" key="4">
    <source>
        <dbReference type="Proteomes" id="UP000728185"/>
    </source>
</evidence>
<dbReference type="Proteomes" id="UP000728185">
    <property type="component" value="Unassembled WGS sequence"/>
</dbReference>
<feature type="transmembrane region" description="Helical" evidence="2">
    <location>
        <begin position="290"/>
        <end position="310"/>
    </location>
</feature>
<keyword evidence="4" id="KW-1185">Reference proteome</keyword>
<keyword evidence="2" id="KW-0472">Membrane</keyword>
<dbReference type="EMBL" id="LUCM01005503">
    <property type="protein sequence ID" value="KAA0192721.1"/>
    <property type="molecule type" value="Genomic_DNA"/>
</dbReference>
<dbReference type="OrthoDB" id="2020015at2759"/>
<evidence type="ECO:0000313" key="3">
    <source>
        <dbReference type="EMBL" id="KAA0192721.1"/>
    </source>
</evidence>
<organism evidence="3 4">
    <name type="scientific">Fasciolopsis buskii</name>
    <dbReference type="NCBI Taxonomy" id="27845"/>
    <lineage>
        <taxon>Eukaryota</taxon>
        <taxon>Metazoa</taxon>
        <taxon>Spiralia</taxon>
        <taxon>Lophotrochozoa</taxon>
        <taxon>Platyhelminthes</taxon>
        <taxon>Trematoda</taxon>
        <taxon>Digenea</taxon>
        <taxon>Plagiorchiida</taxon>
        <taxon>Echinostomata</taxon>
        <taxon>Echinostomatoidea</taxon>
        <taxon>Fasciolidae</taxon>
        <taxon>Fasciolopsis</taxon>
    </lineage>
</organism>